<reference evidence="1 2" key="2">
    <citation type="journal article" date="2022" name="Mol. Ecol. Resour.">
        <title>The genomes of chicory, endive, great burdock and yacon provide insights into Asteraceae paleo-polyploidization history and plant inulin production.</title>
        <authorList>
            <person name="Fan W."/>
            <person name="Wang S."/>
            <person name="Wang H."/>
            <person name="Wang A."/>
            <person name="Jiang F."/>
            <person name="Liu H."/>
            <person name="Zhao H."/>
            <person name="Xu D."/>
            <person name="Zhang Y."/>
        </authorList>
    </citation>
    <scope>NUCLEOTIDE SEQUENCE [LARGE SCALE GENOMIC DNA]</scope>
    <source>
        <strain evidence="2">cv. Niubang</strain>
    </source>
</reference>
<protein>
    <submittedName>
        <fullName evidence="1">Uncharacterized protein</fullName>
    </submittedName>
</protein>
<accession>A0ACB8ZVA9</accession>
<proteinExistence type="predicted"/>
<evidence type="ECO:0000313" key="2">
    <source>
        <dbReference type="Proteomes" id="UP001055879"/>
    </source>
</evidence>
<organism evidence="1 2">
    <name type="scientific">Arctium lappa</name>
    <name type="common">Greater burdock</name>
    <name type="synonym">Lappa major</name>
    <dbReference type="NCBI Taxonomy" id="4217"/>
    <lineage>
        <taxon>Eukaryota</taxon>
        <taxon>Viridiplantae</taxon>
        <taxon>Streptophyta</taxon>
        <taxon>Embryophyta</taxon>
        <taxon>Tracheophyta</taxon>
        <taxon>Spermatophyta</taxon>
        <taxon>Magnoliopsida</taxon>
        <taxon>eudicotyledons</taxon>
        <taxon>Gunneridae</taxon>
        <taxon>Pentapetalae</taxon>
        <taxon>asterids</taxon>
        <taxon>campanulids</taxon>
        <taxon>Asterales</taxon>
        <taxon>Asteraceae</taxon>
        <taxon>Carduoideae</taxon>
        <taxon>Cardueae</taxon>
        <taxon>Arctiinae</taxon>
        <taxon>Arctium</taxon>
    </lineage>
</organism>
<gene>
    <name evidence="1" type="ORF">L6452_26790</name>
</gene>
<keyword evidence="2" id="KW-1185">Reference proteome</keyword>
<comment type="caution">
    <text evidence="1">The sequence shown here is derived from an EMBL/GenBank/DDBJ whole genome shotgun (WGS) entry which is preliminary data.</text>
</comment>
<sequence length="138" mass="16057">MGRSIVDRESPIPAKRSRVWRSKESYDMLIKGKGSETMKGLALEMGMVTKDDEVILTDILERLKVYETPFPEMDQLKLLQLNYVNFRIFINDFSEHLRWLCWFGIGELVMPSNLLMGNMVALDMSYSSLRKFKPPGFQ</sequence>
<dbReference type="EMBL" id="CM042055">
    <property type="protein sequence ID" value="KAI3701600.1"/>
    <property type="molecule type" value="Genomic_DNA"/>
</dbReference>
<reference evidence="2" key="1">
    <citation type="journal article" date="2022" name="Mol. Ecol. Resour.">
        <title>The genomes of chicory, endive, great burdock and yacon provide insights into Asteraceae palaeo-polyploidization history and plant inulin production.</title>
        <authorList>
            <person name="Fan W."/>
            <person name="Wang S."/>
            <person name="Wang H."/>
            <person name="Wang A."/>
            <person name="Jiang F."/>
            <person name="Liu H."/>
            <person name="Zhao H."/>
            <person name="Xu D."/>
            <person name="Zhang Y."/>
        </authorList>
    </citation>
    <scope>NUCLEOTIDE SEQUENCE [LARGE SCALE GENOMIC DNA]</scope>
    <source>
        <strain evidence="2">cv. Niubang</strain>
    </source>
</reference>
<evidence type="ECO:0000313" key="1">
    <source>
        <dbReference type="EMBL" id="KAI3701600.1"/>
    </source>
</evidence>
<name>A0ACB8ZVA9_ARCLA</name>
<dbReference type="Proteomes" id="UP001055879">
    <property type="component" value="Linkage Group LG09"/>
</dbReference>